<evidence type="ECO:0000259" key="8">
    <source>
        <dbReference type="PROSITE" id="PS51722"/>
    </source>
</evidence>
<evidence type="ECO:0000256" key="1">
    <source>
        <dbReference type="ARBA" id="ARBA00005870"/>
    </source>
</evidence>
<dbReference type="NCBIfam" id="TIGR00484">
    <property type="entry name" value="EF-G"/>
    <property type="match status" value="1"/>
</dbReference>
<dbReference type="Pfam" id="PF00679">
    <property type="entry name" value="EFG_C"/>
    <property type="match status" value="1"/>
</dbReference>
<dbReference type="PANTHER" id="PTHR43261:SF1">
    <property type="entry name" value="RIBOSOME-RELEASING FACTOR 2, MITOCHONDRIAL"/>
    <property type="match status" value="1"/>
</dbReference>
<evidence type="ECO:0000256" key="5">
    <source>
        <dbReference type="ARBA" id="ARBA00023134"/>
    </source>
</evidence>
<dbReference type="InterPro" id="IPR009000">
    <property type="entry name" value="Transl_B-barrel_sf"/>
</dbReference>
<dbReference type="InterPro" id="IPR004161">
    <property type="entry name" value="EFTu-like_2"/>
</dbReference>
<proteinExistence type="inferred from homology"/>
<dbReference type="InterPro" id="IPR027417">
    <property type="entry name" value="P-loop_NTPase"/>
</dbReference>
<dbReference type="Gene3D" id="2.40.30.10">
    <property type="entry name" value="Translation factors"/>
    <property type="match status" value="1"/>
</dbReference>
<dbReference type="Proteomes" id="UP000680365">
    <property type="component" value="Unassembled WGS sequence"/>
</dbReference>
<dbReference type="InterPro" id="IPR031157">
    <property type="entry name" value="G_TR_CS"/>
</dbReference>
<organism evidence="9 10">
    <name type="scientific">Candidatus Vampirococcus lugosii</name>
    <dbReference type="NCBI Taxonomy" id="2789015"/>
    <lineage>
        <taxon>Bacteria</taxon>
        <taxon>Candidatus Absconditibacteriota</taxon>
        <taxon>Vampirococcus</taxon>
    </lineage>
</organism>
<dbReference type="SUPFAM" id="SSF54211">
    <property type="entry name" value="Ribosomal protein S5 domain 2-like"/>
    <property type="match status" value="1"/>
</dbReference>
<evidence type="ECO:0000313" key="10">
    <source>
        <dbReference type="Proteomes" id="UP000680365"/>
    </source>
</evidence>
<keyword evidence="2 6" id="KW-0547">Nucleotide-binding</keyword>
<dbReference type="Pfam" id="PF00009">
    <property type="entry name" value="GTP_EFTU"/>
    <property type="match status" value="1"/>
</dbReference>
<protein>
    <recommendedName>
        <fullName evidence="6 7">Elongation factor G</fullName>
        <shortName evidence="6">EF-G</shortName>
    </recommendedName>
</protein>
<dbReference type="CDD" id="cd16262">
    <property type="entry name" value="EFG_III"/>
    <property type="match status" value="1"/>
</dbReference>
<dbReference type="HAMAP" id="MF_00054_B">
    <property type="entry name" value="EF_G_EF_2_B"/>
    <property type="match status" value="1"/>
</dbReference>
<dbReference type="PANTHER" id="PTHR43261">
    <property type="entry name" value="TRANSLATION ELONGATION FACTOR G-RELATED"/>
    <property type="match status" value="1"/>
</dbReference>
<name>A0ABS5QJQ1_9BACT</name>
<dbReference type="InterPro" id="IPR009022">
    <property type="entry name" value="EFG_III"/>
</dbReference>
<comment type="function">
    <text evidence="6">Catalyzes the GTP-dependent ribosomal translocation step during translation elongation. During this step, the ribosome changes from the pre-translocational (PRE) to the post-translocational (POST) state as the newly formed A-site-bound peptidyl-tRNA and P-site-bound deacylated tRNA move to the P and E sites, respectively. Catalyzes the coordinated movement of the two tRNA molecules, the mRNA and conformational changes in the ribosome.</text>
</comment>
<sequence length="702" mass="78160">MATAKKVSLDKIRNIGIIAHIDAGKTTVTERILFYTGKNHKIGETHDGEGTMDWMAQEQERGITITSAATTCFWKDSQINVIDTPGHVDFTVEVERSLRVLDGGVAVFDGSAGVEPQSETVWRQSDKYKVPRIAFVNKMDKMGADFFMSLKSIEEKLTDKGVAVQIPWGSSQDFQGVIDLITMKAYTYEGNHGMEMVEHAIPDEYKDQAEEYREIMLDKISMFDDELADLYLGGEEISVNMIKLTIRKGVISNELYPVMCGSALKNAGVQAVLDGVVDYLPSPSEIGYVEGKNPDNGEDDKRKLSEDENTSALAFKIVNDPYVGTLTYVRVYSGVVRSGESLMNPITGKKERVGRLLLMHANKREEVNEVPAGNICAFLGLKDVRTGHTLCDIKNPIILEEMEFPEPVISMSIEPASKKDQEKMGLGLGKLAYEDPSFKFYTDEESGQTIIAGMGELHLDIIVDRLKREYKVEANVGKPQVSYREAIQIEAKGEGKFTKQTGGRGQYGHVLLRVELLEDEEKNYEFVSEIVGGTIPKEFIPAIDKGAQETMKKGILAGFPIINVKVTVYDGSYHEVDSSEVAFKVATFKALKDAFSKAEAVILEPVMDVEVTTPDEYMGDVMGDLSSRRGRLEGQEQRGQATIINCKVPLSEMFGYATDLRSFTQGRANYVMKFANYEKLPDTMMKELIEERTGKFKSLDDN</sequence>
<dbReference type="EMBL" id="JAEDAM010000002">
    <property type="protein sequence ID" value="MBS8121495.1"/>
    <property type="molecule type" value="Genomic_DNA"/>
</dbReference>
<evidence type="ECO:0000256" key="6">
    <source>
        <dbReference type="HAMAP-Rule" id="MF_00054"/>
    </source>
</evidence>
<dbReference type="Pfam" id="PF03144">
    <property type="entry name" value="GTP_EFTU_D2"/>
    <property type="match status" value="1"/>
</dbReference>
<keyword evidence="10" id="KW-1185">Reference proteome</keyword>
<dbReference type="NCBIfam" id="TIGR00231">
    <property type="entry name" value="small_GTP"/>
    <property type="match status" value="1"/>
</dbReference>
<dbReference type="Pfam" id="PF14492">
    <property type="entry name" value="EFG_III"/>
    <property type="match status" value="1"/>
</dbReference>
<evidence type="ECO:0000256" key="3">
    <source>
        <dbReference type="ARBA" id="ARBA00022768"/>
    </source>
</evidence>
<dbReference type="InterPro" id="IPR041095">
    <property type="entry name" value="EFG_II"/>
</dbReference>
<keyword evidence="3 6" id="KW-0251">Elongation factor</keyword>
<feature type="domain" description="Tr-type G" evidence="8">
    <location>
        <begin position="10"/>
        <end position="284"/>
    </location>
</feature>
<dbReference type="CDD" id="cd01434">
    <property type="entry name" value="EFG_mtEFG1_IV"/>
    <property type="match status" value="1"/>
</dbReference>
<evidence type="ECO:0000256" key="4">
    <source>
        <dbReference type="ARBA" id="ARBA00022917"/>
    </source>
</evidence>
<dbReference type="Gene3D" id="3.40.50.300">
    <property type="entry name" value="P-loop containing nucleotide triphosphate hydrolases"/>
    <property type="match status" value="1"/>
</dbReference>
<dbReference type="NCBIfam" id="NF009381">
    <property type="entry name" value="PRK12740.1-5"/>
    <property type="match status" value="1"/>
</dbReference>
<dbReference type="InterPro" id="IPR000795">
    <property type="entry name" value="T_Tr_GTP-bd_dom"/>
</dbReference>
<dbReference type="CDD" id="cd04088">
    <property type="entry name" value="EFG_mtEFG_II"/>
    <property type="match status" value="1"/>
</dbReference>
<dbReference type="RefSeq" id="WP_213348046.1">
    <property type="nucleotide sequence ID" value="NZ_JAEDAM010000002.1"/>
</dbReference>
<dbReference type="InterPro" id="IPR000640">
    <property type="entry name" value="EFG_V-like"/>
</dbReference>
<accession>A0ABS5QJQ1</accession>
<dbReference type="PRINTS" id="PR00315">
    <property type="entry name" value="ELONGATNFCT"/>
</dbReference>
<dbReference type="Gene3D" id="3.30.70.870">
    <property type="entry name" value="Elongation Factor G (Translational Gtpase), domain 3"/>
    <property type="match status" value="1"/>
</dbReference>
<dbReference type="SUPFAM" id="SSF54980">
    <property type="entry name" value="EF-G C-terminal domain-like"/>
    <property type="match status" value="2"/>
</dbReference>
<dbReference type="InterPro" id="IPR005517">
    <property type="entry name" value="Transl_elong_EFG/EF2_IV"/>
</dbReference>
<keyword evidence="5 6" id="KW-0342">GTP-binding</keyword>
<dbReference type="Pfam" id="PF03764">
    <property type="entry name" value="EFG_IV"/>
    <property type="match status" value="1"/>
</dbReference>
<evidence type="ECO:0000256" key="7">
    <source>
        <dbReference type="NCBIfam" id="TIGR00484"/>
    </source>
</evidence>
<keyword evidence="6" id="KW-0963">Cytoplasm</keyword>
<dbReference type="InterPro" id="IPR005225">
    <property type="entry name" value="Small_GTP-bd"/>
</dbReference>
<dbReference type="InterPro" id="IPR004540">
    <property type="entry name" value="Transl_elong_EFG/EF2"/>
</dbReference>
<dbReference type="Gene3D" id="3.30.70.240">
    <property type="match status" value="1"/>
</dbReference>
<comment type="similarity">
    <text evidence="1 6">Belongs to the TRAFAC class translation factor GTPase superfamily. Classic translation factor GTPase family. EF-G/EF-2 subfamily.</text>
</comment>
<dbReference type="CDD" id="cd01886">
    <property type="entry name" value="EF-G"/>
    <property type="match status" value="1"/>
</dbReference>
<dbReference type="PROSITE" id="PS00301">
    <property type="entry name" value="G_TR_1"/>
    <property type="match status" value="1"/>
</dbReference>
<dbReference type="CDD" id="cd03713">
    <property type="entry name" value="EFG_mtEFG_C"/>
    <property type="match status" value="1"/>
</dbReference>
<dbReference type="InterPro" id="IPR014721">
    <property type="entry name" value="Ribsml_uS5_D2-typ_fold_subgr"/>
</dbReference>
<dbReference type="InterPro" id="IPR047872">
    <property type="entry name" value="EFG_IV"/>
</dbReference>
<dbReference type="Gene3D" id="3.30.230.10">
    <property type="match status" value="1"/>
</dbReference>
<comment type="subcellular location">
    <subcellularLocation>
        <location evidence="6">Cytoplasm</location>
    </subcellularLocation>
</comment>
<evidence type="ECO:0000313" key="9">
    <source>
        <dbReference type="EMBL" id="MBS8121495.1"/>
    </source>
</evidence>
<gene>
    <name evidence="6" type="primary">fusA</name>
    <name evidence="9" type="ORF">VAMP_5n18</name>
</gene>
<dbReference type="SUPFAM" id="SSF50447">
    <property type="entry name" value="Translation proteins"/>
    <property type="match status" value="1"/>
</dbReference>
<dbReference type="GO" id="GO:0003746">
    <property type="term" value="F:translation elongation factor activity"/>
    <property type="evidence" value="ECO:0007669"/>
    <property type="project" value="UniProtKB-KW"/>
</dbReference>
<feature type="binding site" evidence="6">
    <location>
        <begin position="137"/>
        <end position="140"/>
    </location>
    <ligand>
        <name>GTP</name>
        <dbReference type="ChEBI" id="CHEBI:37565"/>
    </ligand>
</feature>
<dbReference type="InterPro" id="IPR035649">
    <property type="entry name" value="EFG_V"/>
</dbReference>
<evidence type="ECO:0000256" key="2">
    <source>
        <dbReference type="ARBA" id="ARBA00022741"/>
    </source>
</evidence>
<feature type="binding site" evidence="6">
    <location>
        <begin position="83"/>
        <end position="87"/>
    </location>
    <ligand>
        <name>GTP</name>
        <dbReference type="ChEBI" id="CHEBI:37565"/>
    </ligand>
</feature>
<dbReference type="InterPro" id="IPR020568">
    <property type="entry name" value="Ribosomal_Su5_D2-typ_SF"/>
</dbReference>
<dbReference type="SUPFAM" id="SSF52540">
    <property type="entry name" value="P-loop containing nucleoside triphosphate hydrolases"/>
    <property type="match status" value="1"/>
</dbReference>
<comment type="caution">
    <text evidence="9">The sequence shown here is derived from an EMBL/GenBank/DDBJ whole genome shotgun (WGS) entry which is preliminary data.</text>
</comment>
<dbReference type="PROSITE" id="PS51722">
    <property type="entry name" value="G_TR_2"/>
    <property type="match status" value="1"/>
</dbReference>
<reference evidence="9 10" key="1">
    <citation type="journal article" date="2021" name="Nat. Commun.">
        <title>Reductive evolution and unique predatory mode in the CPR bacterium Vampirococcus lugosii.</title>
        <authorList>
            <person name="Moreira D."/>
            <person name="Zivanovic Y."/>
            <person name="Lopez-Archilla A.I."/>
            <person name="Iniesto M."/>
            <person name="Lopez-Garcia P."/>
        </authorList>
    </citation>
    <scope>NUCLEOTIDE SEQUENCE [LARGE SCALE GENOMIC DNA]</scope>
    <source>
        <strain evidence="9">Chiprana</strain>
    </source>
</reference>
<feature type="binding site" evidence="6">
    <location>
        <begin position="19"/>
        <end position="26"/>
    </location>
    <ligand>
        <name>GTP</name>
        <dbReference type="ChEBI" id="CHEBI:37565"/>
    </ligand>
</feature>
<keyword evidence="4 6" id="KW-0648">Protein biosynthesis</keyword>
<dbReference type="SMART" id="SM00838">
    <property type="entry name" value="EFG_C"/>
    <property type="match status" value="1"/>
</dbReference>
<dbReference type="InterPro" id="IPR035647">
    <property type="entry name" value="EFG_III/V"/>
</dbReference>
<dbReference type="SMART" id="SM00889">
    <property type="entry name" value="EFG_IV"/>
    <property type="match status" value="1"/>
</dbReference>